<evidence type="ECO:0000256" key="1">
    <source>
        <dbReference type="ARBA" id="ARBA00004141"/>
    </source>
</evidence>
<feature type="transmembrane region" description="Helical" evidence="5">
    <location>
        <begin position="224"/>
        <end position="242"/>
    </location>
</feature>
<feature type="transmembrane region" description="Helical" evidence="5">
    <location>
        <begin position="56"/>
        <end position="79"/>
    </location>
</feature>
<evidence type="ECO:0000256" key="4">
    <source>
        <dbReference type="ARBA" id="ARBA00023136"/>
    </source>
</evidence>
<sequence>MATTETEAPSTSRTTKTRPSAWGALVLGFKSAVNWPRSLHYIATIQTTSISTQQCFVMNGTIFLGSLLAYNFVLTPLLVNLRDTLRDLLEGSEANEDVWKSAQEIVTQTSEHAFQFLWLIPMYALSLLLNAAWNLDIGKQVFLLEFGKIKGGESMAENLRDSIYNYILMAWVTLFSFLVYYVPVIGLPTSLVYTAWTASFYCYDLKWKHQGWDFRKRLRMFQSCWPFMAGFGLPCALLVTFIPAYLGYGIYCVTFPVCLVLSIVTAPVQHAPTTFLPRSLQIFVFAEWLTLAVLRTIGFDRRLGRARPDAFAGVSTSISTAVPAERVEGASGAGLESGRGR</sequence>
<dbReference type="OrthoDB" id="266518at2759"/>
<feature type="transmembrane region" description="Helical" evidence="5">
    <location>
        <begin position="248"/>
        <end position="268"/>
    </location>
</feature>
<dbReference type="InParanoid" id="A0A2R5G3J6"/>
<dbReference type="AlphaFoldDB" id="A0A2R5G3J6"/>
<feature type="transmembrane region" description="Helical" evidence="5">
    <location>
        <begin position="116"/>
        <end position="135"/>
    </location>
</feature>
<dbReference type="EMBL" id="BEYU01000005">
    <property type="protein sequence ID" value="GBG24328.1"/>
    <property type="molecule type" value="Genomic_DNA"/>
</dbReference>
<keyword evidence="4 5" id="KW-0472">Membrane</keyword>
<evidence type="ECO:0000313" key="6">
    <source>
        <dbReference type="EMBL" id="GBG24328.1"/>
    </source>
</evidence>
<dbReference type="GO" id="GO:0005783">
    <property type="term" value="C:endoplasmic reticulum"/>
    <property type="evidence" value="ECO:0007669"/>
    <property type="project" value="TreeGrafter"/>
</dbReference>
<name>A0A2R5G3J6_9STRA</name>
<comment type="subcellular location">
    <subcellularLocation>
        <location evidence="1">Membrane</location>
        <topology evidence="1">Multi-pass membrane protein</topology>
    </subcellularLocation>
</comment>
<evidence type="ECO:0000256" key="2">
    <source>
        <dbReference type="ARBA" id="ARBA00022692"/>
    </source>
</evidence>
<accession>A0A2R5G3J6</accession>
<dbReference type="InterPro" id="IPR059112">
    <property type="entry name" value="CysZ/EI24"/>
</dbReference>
<evidence type="ECO:0000256" key="3">
    <source>
        <dbReference type="ARBA" id="ARBA00022989"/>
    </source>
</evidence>
<dbReference type="PANTHER" id="PTHR21389:SF0">
    <property type="entry name" value="ETOPOSIDE-INDUCED PROTEIN 2.4 HOMOLOG"/>
    <property type="match status" value="1"/>
</dbReference>
<dbReference type="GO" id="GO:0016236">
    <property type="term" value="P:macroautophagy"/>
    <property type="evidence" value="ECO:0007669"/>
    <property type="project" value="TreeGrafter"/>
</dbReference>
<feature type="transmembrane region" description="Helical" evidence="5">
    <location>
        <begin position="163"/>
        <end position="181"/>
    </location>
</feature>
<comment type="caution">
    <text evidence="6">The sequence shown here is derived from an EMBL/GenBank/DDBJ whole genome shotgun (WGS) entry which is preliminary data.</text>
</comment>
<dbReference type="Proteomes" id="UP000241890">
    <property type="component" value="Unassembled WGS sequence"/>
</dbReference>
<gene>
    <name evidence="6" type="ORF">FCC1311_005462</name>
</gene>
<protein>
    <submittedName>
        <fullName evidence="6">Etoposide-induced protein 2.4-like</fullName>
    </submittedName>
</protein>
<organism evidence="6 7">
    <name type="scientific">Hondaea fermentalgiana</name>
    <dbReference type="NCBI Taxonomy" id="2315210"/>
    <lineage>
        <taxon>Eukaryota</taxon>
        <taxon>Sar</taxon>
        <taxon>Stramenopiles</taxon>
        <taxon>Bigyra</taxon>
        <taxon>Labyrinthulomycetes</taxon>
        <taxon>Thraustochytrida</taxon>
        <taxon>Thraustochytriidae</taxon>
        <taxon>Hondaea</taxon>
    </lineage>
</organism>
<keyword evidence="3 5" id="KW-1133">Transmembrane helix</keyword>
<proteinExistence type="predicted"/>
<dbReference type="GO" id="GO:0016020">
    <property type="term" value="C:membrane"/>
    <property type="evidence" value="ECO:0007669"/>
    <property type="project" value="UniProtKB-SubCell"/>
</dbReference>
<keyword evidence="7" id="KW-1185">Reference proteome</keyword>
<evidence type="ECO:0000313" key="7">
    <source>
        <dbReference type="Proteomes" id="UP000241890"/>
    </source>
</evidence>
<evidence type="ECO:0000256" key="5">
    <source>
        <dbReference type="SAM" id="Phobius"/>
    </source>
</evidence>
<dbReference type="PANTHER" id="PTHR21389">
    <property type="entry name" value="P53 INDUCED PROTEIN"/>
    <property type="match status" value="1"/>
</dbReference>
<dbReference type="Pfam" id="PF07264">
    <property type="entry name" value="EI24"/>
    <property type="match status" value="1"/>
</dbReference>
<reference evidence="6 7" key="1">
    <citation type="submission" date="2017-12" db="EMBL/GenBank/DDBJ databases">
        <title>Sequencing, de novo assembly and annotation of complete genome of a new Thraustochytrid species, strain FCC1311.</title>
        <authorList>
            <person name="Sedici K."/>
            <person name="Godart F."/>
            <person name="Aiese Cigliano R."/>
            <person name="Sanseverino W."/>
            <person name="Barakat M."/>
            <person name="Ortet P."/>
            <person name="Marechal E."/>
            <person name="Cagnac O."/>
            <person name="Amato A."/>
        </authorList>
    </citation>
    <scope>NUCLEOTIDE SEQUENCE [LARGE SCALE GENOMIC DNA]</scope>
</reference>
<feature type="transmembrane region" description="Helical" evidence="5">
    <location>
        <begin position="280"/>
        <end position="298"/>
    </location>
</feature>
<keyword evidence="2 5" id="KW-0812">Transmembrane</keyword>